<reference evidence="1 2" key="1">
    <citation type="journal article" date="2018" name="Genome Announc.">
        <title>Draft Genome Sequence of Lactobacillus paracasei DUP 13076, Which Exhibits Potent Antipathogenic Effects against Salmonella enterica Serovars Enteritidis, Typhimurium, and Heidelberg.</title>
        <authorList>
            <person name="Muyyarikkandy M.S."/>
            <person name="Alqahtani F.H."/>
            <person name="Mandoiu I."/>
            <person name="Amalaradjou M.A."/>
        </authorList>
    </citation>
    <scope>NUCLEOTIDE SEQUENCE [LARGE SCALE GENOMIC DNA]</scope>
    <source>
        <strain evidence="1 2">DUP 13076</strain>
    </source>
</reference>
<dbReference type="Proteomes" id="UP000234512">
    <property type="component" value="Unassembled WGS sequence"/>
</dbReference>
<protein>
    <submittedName>
        <fullName evidence="1">FAD-dependent oxidoreductase</fullName>
    </submittedName>
</protein>
<gene>
    <name evidence="1" type="ORF">C0Q90_16365</name>
</gene>
<dbReference type="SUPFAM" id="SSF55424">
    <property type="entry name" value="FAD/NAD-linked reductases, dimerisation (C-terminal) domain"/>
    <property type="match status" value="1"/>
</dbReference>
<accession>A0AB36X684</accession>
<dbReference type="EMBL" id="PKQJ01000111">
    <property type="protein sequence ID" value="PLC44817.1"/>
    <property type="molecule type" value="Genomic_DNA"/>
</dbReference>
<proteinExistence type="predicted"/>
<feature type="non-terminal residue" evidence="1">
    <location>
        <position position="1"/>
    </location>
</feature>
<dbReference type="Gene3D" id="3.30.390.30">
    <property type="match status" value="1"/>
</dbReference>
<evidence type="ECO:0000313" key="1">
    <source>
        <dbReference type="EMBL" id="PLC44817.1"/>
    </source>
</evidence>
<comment type="caution">
    <text evidence="1">The sequence shown here is derived from an EMBL/GenBank/DDBJ whole genome shotgun (WGS) entry which is preliminary data.</text>
</comment>
<sequence>GGAFVSKHDISQSANVSSLAIQTHMKIETLAMVDMLFQPNFDQTINWVNAVAMAAVAKAQEMEKTPVA</sequence>
<dbReference type="AlphaFoldDB" id="A0AB36X684"/>
<dbReference type="InterPro" id="IPR016156">
    <property type="entry name" value="FAD/NAD-linked_Rdtase_dimer_sf"/>
</dbReference>
<name>A0AB36X684_LACPA</name>
<evidence type="ECO:0000313" key="2">
    <source>
        <dbReference type="Proteomes" id="UP000234512"/>
    </source>
</evidence>
<organism evidence="1 2">
    <name type="scientific">Lacticaseibacillus paracasei</name>
    <name type="common">Lactobacillus paracasei</name>
    <dbReference type="NCBI Taxonomy" id="1597"/>
    <lineage>
        <taxon>Bacteria</taxon>
        <taxon>Bacillati</taxon>
        <taxon>Bacillota</taxon>
        <taxon>Bacilli</taxon>
        <taxon>Lactobacillales</taxon>
        <taxon>Lactobacillaceae</taxon>
        <taxon>Lacticaseibacillus</taxon>
    </lineage>
</organism>